<dbReference type="GO" id="GO:0009360">
    <property type="term" value="C:DNA polymerase III complex"/>
    <property type="evidence" value="ECO:0007669"/>
    <property type="project" value="UniProtKB-UniRule"/>
</dbReference>
<organism evidence="12 13">
    <name type="scientific">Wenzhouxiangella sediminis</name>
    <dbReference type="NCBI Taxonomy" id="1792836"/>
    <lineage>
        <taxon>Bacteria</taxon>
        <taxon>Pseudomonadati</taxon>
        <taxon>Pseudomonadota</taxon>
        <taxon>Gammaproteobacteria</taxon>
        <taxon>Chromatiales</taxon>
        <taxon>Wenzhouxiangellaceae</taxon>
        <taxon>Wenzhouxiangella</taxon>
    </lineage>
</organism>
<dbReference type="GO" id="GO:0003887">
    <property type="term" value="F:DNA-directed DNA polymerase activity"/>
    <property type="evidence" value="ECO:0007669"/>
    <property type="project" value="UniProtKB-UniRule"/>
</dbReference>
<evidence type="ECO:0000256" key="3">
    <source>
        <dbReference type="ARBA" id="ARBA00022679"/>
    </source>
</evidence>
<dbReference type="Pfam" id="PF06144">
    <property type="entry name" value="DNA_pol3_delta"/>
    <property type="match status" value="1"/>
</dbReference>
<dbReference type="Gene3D" id="3.40.50.300">
    <property type="entry name" value="P-loop containing nucleotide triphosphate hydrolases"/>
    <property type="match status" value="1"/>
</dbReference>
<dbReference type="InterPro" id="IPR027417">
    <property type="entry name" value="P-loop_NTPase"/>
</dbReference>
<dbReference type="EMBL" id="QUZK01000005">
    <property type="protein sequence ID" value="RFF32591.1"/>
    <property type="molecule type" value="Genomic_DNA"/>
</dbReference>
<evidence type="ECO:0000256" key="1">
    <source>
        <dbReference type="ARBA" id="ARBA00012417"/>
    </source>
</evidence>
<feature type="compositionally biased region" description="Basic residues" evidence="10">
    <location>
        <begin position="28"/>
        <end position="37"/>
    </location>
</feature>
<dbReference type="SUPFAM" id="SSF48019">
    <property type="entry name" value="post-AAA+ oligomerization domain-like"/>
    <property type="match status" value="1"/>
</dbReference>
<comment type="catalytic activity">
    <reaction evidence="8">
        <text>DNA(n) + a 2'-deoxyribonucleoside 5'-triphosphate = DNA(n+1) + diphosphate</text>
        <dbReference type="Rhea" id="RHEA:22508"/>
        <dbReference type="Rhea" id="RHEA-COMP:17339"/>
        <dbReference type="Rhea" id="RHEA-COMP:17340"/>
        <dbReference type="ChEBI" id="CHEBI:33019"/>
        <dbReference type="ChEBI" id="CHEBI:61560"/>
        <dbReference type="ChEBI" id="CHEBI:173112"/>
        <dbReference type="EC" id="2.7.7.7"/>
    </reaction>
</comment>
<evidence type="ECO:0000259" key="11">
    <source>
        <dbReference type="Pfam" id="PF06144"/>
    </source>
</evidence>
<reference evidence="12 13" key="1">
    <citation type="submission" date="2018-08" db="EMBL/GenBank/DDBJ databases">
        <title>Wenzhouxiangella salilacus sp. nov., a novel bacterium isolated from a saline lake in Xinjiang Province, China.</title>
        <authorList>
            <person name="Han S."/>
        </authorList>
    </citation>
    <scope>NUCLEOTIDE SEQUENCE [LARGE SCALE GENOMIC DNA]</scope>
    <source>
        <strain evidence="12 13">XDB06</strain>
    </source>
</reference>
<evidence type="ECO:0000256" key="4">
    <source>
        <dbReference type="ARBA" id="ARBA00022695"/>
    </source>
</evidence>
<keyword evidence="3 12" id="KW-0808">Transferase</keyword>
<dbReference type="EC" id="2.7.7.7" evidence="1 9"/>
<evidence type="ECO:0000313" key="13">
    <source>
        <dbReference type="Proteomes" id="UP000260351"/>
    </source>
</evidence>
<keyword evidence="6" id="KW-0239">DNA-directed DNA polymerase</keyword>
<dbReference type="Gene3D" id="1.20.272.10">
    <property type="match status" value="1"/>
</dbReference>
<dbReference type="InterPro" id="IPR008921">
    <property type="entry name" value="DNA_pol3_clamp-load_cplx_C"/>
</dbReference>
<comment type="caution">
    <text evidence="12">The sequence shown here is derived from an EMBL/GenBank/DDBJ whole genome shotgun (WGS) entry which is preliminary data.</text>
</comment>
<feature type="region of interest" description="Disordered" evidence="10">
    <location>
        <begin position="1"/>
        <end position="84"/>
    </location>
</feature>
<dbReference type="GO" id="GO:0003677">
    <property type="term" value="F:DNA binding"/>
    <property type="evidence" value="ECO:0007669"/>
    <property type="project" value="InterPro"/>
</dbReference>
<dbReference type="AlphaFoldDB" id="A0A3E1KCG0"/>
<evidence type="ECO:0000313" key="12">
    <source>
        <dbReference type="EMBL" id="RFF32591.1"/>
    </source>
</evidence>
<accession>A0A3E1KCG0</accession>
<dbReference type="InterPro" id="IPR005790">
    <property type="entry name" value="DNA_polIII_delta"/>
</dbReference>
<evidence type="ECO:0000256" key="8">
    <source>
        <dbReference type="ARBA" id="ARBA00049244"/>
    </source>
</evidence>
<name>A0A3E1KCG0_9GAMM</name>
<keyword evidence="4 12" id="KW-0548">Nucleotidyltransferase</keyword>
<evidence type="ECO:0000256" key="2">
    <source>
        <dbReference type="ARBA" id="ARBA00017703"/>
    </source>
</evidence>
<dbReference type="Gene3D" id="1.10.8.60">
    <property type="match status" value="1"/>
</dbReference>
<feature type="compositionally biased region" description="Basic residues" evidence="10">
    <location>
        <begin position="65"/>
        <end position="74"/>
    </location>
</feature>
<sequence length="426" mass="46963">MAPAAVGDRAGAGARVPDRLRGRLATRERRRRGRARTRHDPAHARLQLRRGRDSGRPARGGIPARRSRPGHGRAAHPPTGGAQRGRLVKLFPEKLPQRLRQGLDKVYLVAGQEPLLIEEACDAIRSAAREADVSERLVLEADARFDWGQLGSATETNSLFATQRLVEVRMPSGKPGREGGAVLREWAQAASDDILLVKCDAWDMASEKTAWVKALDSAGVYVPCWKVKPQRLPQWIAQRLSSRGIRADQSACRFLAERLEGNLLAAAQEIERLVLLYPGGQVGLEEVRAAVADSARFDSFRLIELVFAGQAGAAVRCIRGLREAETPMPLIVGALARELQTIGNFQMLARTHPAAQAFKMLGIWKSRQQPVADAARRLSPEVVRRTLAQLSDLDQLSKSSGREMFWLRLERLCVALATNRPEYCAA</sequence>
<feature type="domain" description="DNA polymerase III delta N-terminal" evidence="11">
    <location>
        <begin position="107"/>
        <end position="224"/>
    </location>
</feature>
<dbReference type="GO" id="GO:0006261">
    <property type="term" value="P:DNA-templated DNA replication"/>
    <property type="evidence" value="ECO:0007669"/>
    <property type="project" value="TreeGrafter"/>
</dbReference>
<evidence type="ECO:0000256" key="10">
    <source>
        <dbReference type="SAM" id="MobiDB-lite"/>
    </source>
</evidence>
<dbReference type="OrthoDB" id="9770982at2"/>
<proteinExistence type="inferred from homology"/>
<dbReference type="CDD" id="cd18138">
    <property type="entry name" value="HLD_clamp_pol_III_delta"/>
    <property type="match status" value="1"/>
</dbReference>
<protein>
    <recommendedName>
        <fullName evidence="2 9">DNA polymerase III subunit delta</fullName>
        <ecNumber evidence="1 9">2.7.7.7</ecNumber>
    </recommendedName>
</protein>
<keyword evidence="5" id="KW-0235">DNA replication</keyword>
<gene>
    <name evidence="12" type="primary">holA</name>
    <name evidence="12" type="ORF">DZC52_01215</name>
</gene>
<dbReference type="Proteomes" id="UP000260351">
    <property type="component" value="Unassembled WGS sequence"/>
</dbReference>
<evidence type="ECO:0000256" key="9">
    <source>
        <dbReference type="NCBIfam" id="TIGR01128"/>
    </source>
</evidence>
<dbReference type="PANTHER" id="PTHR34388">
    <property type="entry name" value="DNA POLYMERASE III SUBUNIT DELTA"/>
    <property type="match status" value="1"/>
</dbReference>
<dbReference type="NCBIfam" id="TIGR01128">
    <property type="entry name" value="holA"/>
    <property type="match status" value="1"/>
</dbReference>
<evidence type="ECO:0000256" key="5">
    <source>
        <dbReference type="ARBA" id="ARBA00022705"/>
    </source>
</evidence>
<dbReference type="PANTHER" id="PTHR34388:SF1">
    <property type="entry name" value="DNA POLYMERASE III SUBUNIT DELTA"/>
    <property type="match status" value="1"/>
</dbReference>
<comment type="similarity">
    <text evidence="7">Belongs to the DNA polymerase HolA subunit family.</text>
</comment>
<keyword evidence="13" id="KW-1185">Reference proteome</keyword>
<evidence type="ECO:0000256" key="6">
    <source>
        <dbReference type="ARBA" id="ARBA00022932"/>
    </source>
</evidence>
<feature type="compositionally biased region" description="Low complexity" evidence="10">
    <location>
        <begin position="1"/>
        <end position="15"/>
    </location>
</feature>
<evidence type="ECO:0000256" key="7">
    <source>
        <dbReference type="ARBA" id="ARBA00034754"/>
    </source>
</evidence>
<dbReference type="SUPFAM" id="SSF52540">
    <property type="entry name" value="P-loop containing nucleoside triphosphate hydrolases"/>
    <property type="match status" value="1"/>
</dbReference>
<dbReference type="InterPro" id="IPR010372">
    <property type="entry name" value="DNA_pol3_delta_N"/>
</dbReference>
<feature type="compositionally biased region" description="Basic and acidic residues" evidence="10">
    <location>
        <begin position="16"/>
        <end position="27"/>
    </location>
</feature>